<keyword evidence="3" id="KW-1185">Reference proteome</keyword>
<dbReference type="Proteomes" id="UP000799429">
    <property type="component" value="Unassembled WGS sequence"/>
</dbReference>
<keyword evidence="1" id="KW-0472">Membrane</keyword>
<reference evidence="2" key="1">
    <citation type="journal article" date="2020" name="Stud. Mycol.">
        <title>101 Dothideomycetes genomes: a test case for predicting lifestyles and emergence of pathogens.</title>
        <authorList>
            <person name="Haridas S."/>
            <person name="Albert R."/>
            <person name="Binder M."/>
            <person name="Bloem J."/>
            <person name="Labutti K."/>
            <person name="Salamov A."/>
            <person name="Andreopoulos B."/>
            <person name="Baker S."/>
            <person name="Barry K."/>
            <person name="Bills G."/>
            <person name="Bluhm B."/>
            <person name="Cannon C."/>
            <person name="Castanera R."/>
            <person name="Culley D."/>
            <person name="Daum C."/>
            <person name="Ezra D."/>
            <person name="Gonzalez J."/>
            <person name="Henrissat B."/>
            <person name="Kuo A."/>
            <person name="Liang C."/>
            <person name="Lipzen A."/>
            <person name="Lutzoni F."/>
            <person name="Magnuson J."/>
            <person name="Mondo S."/>
            <person name="Nolan M."/>
            <person name="Ohm R."/>
            <person name="Pangilinan J."/>
            <person name="Park H.-J."/>
            <person name="Ramirez L."/>
            <person name="Alfaro M."/>
            <person name="Sun H."/>
            <person name="Tritt A."/>
            <person name="Yoshinaga Y."/>
            <person name="Zwiers L.-H."/>
            <person name="Turgeon B."/>
            <person name="Goodwin S."/>
            <person name="Spatafora J."/>
            <person name="Crous P."/>
            <person name="Grigoriev I."/>
        </authorList>
    </citation>
    <scope>NUCLEOTIDE SEQUENCE</scope>
    <source>
        <strain evidence="2">CBS 101060</strain>
    </source>
</reference>
<gene>
    <name evidence="2" type="ORF">M501DRAFT_1015083</name>
</gene>
<name>A0A9P4VSL8_9PEZI</name>
<evidence type="ECO:0000313" key="3">
    <source>
        <dbReference type="Proteomes" id="UP000799429"/>
    </source>
</evidence>
<proteinExistence type="predicted"/>
<dbReference type="OrthoDB" id="61370at2759"/>
<evidence type="ECO:0000256" key="1">
    <source>
        <dbReference type="SAM" id="Phobius"/>
    </source>
</evidence>
<sequence length="203" mass="22404">MTRRYVYGVGLWITLAATAMTIASIVEPKWLSFQNTSSTGEPIHYSYGLHRVCSSITGTCKHFPDTYTDCTGSNRSFCSMWRTVGFLMSFAVVIEFASLISYAVVLLGGKQKRDNGWKMVCGLLVVAGLVQCVSMAVVAFLYDHDDRFFEGWHLDSSWILCTVSWSVLLLSVAGLLAAVWALPEEGGYELIPPPQRLRVGGEA</sequence>
<accession>A0A9P4VSL8</accession>
<evidence type="ECO:0000313" key="2">
    <source>
        <dbReference type="EMBL" id="KAF2839997.1"/>
    </source>
</evidence>
<comment type="caution">
    <text evidence="2">The sequence shown here is derived from an EMBL/GenBank/DDBJ whole genome shotgun (WGS) entry which is preliminary data.</text>
</comment>
<feature type="transmembrane region" description="Helical" evidence="1">
    <location>
        <begin position="84"/>
        <end position="107"/>
    </location>
</feature>
<keyword evidence="1" id="KW-0812">Transmembrane</keyword>
<feature type="transmembrane region" description="Helical" evidence="1">
    <location>
        <begin position="119"/>
        <end position="142"/>
    </location>
</feature>
<feature type="transmembrane region" description="Helical" evidence="1">
    <location>
        <begin position="157"/>
        <end position="182"/>
    </location>
</feature>
<dbReference type="AlphaFoldDB" id="A0A9P4VSL8"/>
<protein>
    <submittedName>
        <fullName evidence="2">Uncharacterized protein</fullName>
    </submittedName>
</protein>
<keyword evidence="1" id="KW-1133">Transmembrane helix</keyword>
<organism evidence="2 3">
    <name type="scientific">Patellaria atrata CBS 101060</name>
    <dbReference type="NCBI Taxonomy" id="1346257"/>
    <lineage>
        <taxon>Eukaryota</taxon>
        <taxon>Fungi</taxon>
        <taxon>Dikarya</taxon>
        <taxon>Ascomycota</taxon>
        <taxon>Pezizomycotina</taxon>
        <taxon>Dothideomycetes</taxon>
        <taxon>Dothideomycetes incertae sedis</taxon>
        <taxon>Patellariales</taxon>
        <taxon>Patellariaceae</taxon>
        <taxon>Patellaria</taxon>
    </lineage>
</organism>
<feature type="transmembrane region" description="Helical" evidence="1">
    <location>
        <begin position="5"/>
        <end position="26"/>
    </location>
</feature>
<dbReference type="Gene3D" id="1.20.140.150">
    <property type="match status" value="1"/>
</dbReference>
<dbReference type="EMBL" id="MU006093">
    <property type="protein sequence ID" value="KAF2839997.1"/>
    <property type="molecule type" value="Genomic_DNA"/>
</dbReference>